<feature type="region of interest" description="Disordered" evidence="1">
    <location>
        <begin position="32"/>
        <end position="63"/>
    </location>
</feature>
<feature type="compositionally biased region" description="Pro residues" evidence="1">
    <location>
        <begin position="52"/>
        <end position="61"/>
    </location>
</feature>
<proteinExistence type="predicted"/>
<dbReference type="AlphaFoldDB" id="A0A6A6HIS4"/>
<name>A0A6A6HIS4_VIRVR</name>
<dbReference type="EMBL" id="ML991780">
    <property type="protein sequence ID" value="KAF2237433.1"/>
    <property type="molecule type" value="Genomic_DNA"/>
</dbReference>
<keyword evidence="3" id="KW-1185">Reference proteome</keyword>
<dbReference type="Proteomes" id="UP000800092">
    <property type="component" value="Unassembled WGS sequence"/>
</dbReference>
<dbReference type="OrthoDB" id="5428038at2759"/>
<reference evidence="2" key="1">
    <citation type="journal article" date="2020" name="Stud. Mycol.">
        <title>101 Dothideomycetes genomes: a test case for predicting lifestyles and emergence of pathogens.</title>
        <authorList>
            <person name="Haridas S."/>
            <person name="Albert R."/>
            <person name="Binder M."/>
            <person name="Bloem J."/>
            <person name="Labutti K."/>
            <person name="Salamov A."/>
            <person name="Andreopoulos B."/>
            <person name="Baker S."/>
            <person name="Barry K."/>
            <person name="Bills G."/>
            <person name="Bluhm B."/>
            <person name="Cannon C."/>
            <person name="Castanera R."/>
            <person name="Culley D."/>
            <person name="Daum C."/>
            <person name="Ezra D."/>
            <person name="Gonzalez J."/>
            <person name="Henrissat B."/>
            <person name="Kuo A."/>
            <person name="Liang C."/>
            <person name="Lipzen A."/>
            <person name="Lutzoni F."/>
            <person name="Magnuson J."/>
            <person name="Mondo S."/>
            <person name="Nolan M."/>
            <person name="Ohm R."/>
            <person name="Pangilinan J."/>
            <person name="Park H.-J."/>
            <person name="Ramirez L."/>
            <person name="Alfaro M."/>
            <person name="Sun H."/>
            <person name="Tritt A."/>
            <person name="Yoshinaga Y."/>
            <person name="Zwiers L.-H."/>
            <person name="Turgeon B."/>
            <person name="Goodwin S."/>
            <person name="Spatafora J."/>
            <person name="Crous P."/>
            <person name="Grigoriev I."/>
        </authorList>
    </citation>
    <scope>NUCLEOTIDE SEQUENCE</scope>
    <source>
        <strain evidence="2">Tuck. ex Michener</strain>
    </source>
</reference>
<evidence type="ECO:0000256" key="1">
    <source>
        <dbReference type="SAM" id="MobiDB-lite"/>
    </source>
</evidence>
<organism evidence="2 3">
    <name type="scientific">Viridothelium virens</name>
    <name type="common">Speckled blister lichen</name>
    <name type="synonym">Trypethelium virens</name>
    <dbReference type="NCBI Taxonomy" id="1048519"/>
    <lineage>
        <taxon>Eukaryota</taxon>
        <taxon>Fungi</taxon>
        <taxon>Dikarya</taxon>
        <taxon>Ascomycota</taxon>
        <taxon>Pezizomycotina</taxon>
        <taxon>Dothideomycetes</taxon>
        <taxon>Dothideomycetes incertae sedis</taxon>
        <taxon>Trypetheliales</taxon>
        <taxon>Trypetheliaceae</taxon>
        <taxon>Viridothelium</taxon>
    </lineage>
</organism>
<protein>
    <submittedName>
        <fullName evidence="2">Uncharacterized protein</fullName>
    </submittedName>
</protein>
<accession>A0A6A6HIS4</accession>
<evidence type="ECO:0000313" key="2">
    <source>
        <dbReference type="EMBL" id="KAF2237433.1"/>
    </source>
</evidence>
<sequence>MGALSAQSHIAASGEFGALFGAGYQPELHWKWEPPNPTLERSEPTELKIPWSPLPPPPPPLTDQDLNSVNTETQEENADSAIYNSLDSLQHSLESLEWPCTFATFRAKLLEFRVDDKISPEASRRGFEYLVWQFEQSSPGNDEKKKRHFVEAIMPFMFDRSINLSEARNLDLLFDILGKKQLSNTLYSGLLGMIIKLVRTGAISLASASTVCGQVERLREKVGQTRQNKKRHANHKLAYLHKVFWQAMAQCASSESEALDHRSFREFYDHVAHSRFLIVSAPKLRERLMVEASQHAFPMPSNFQPDKIEEYLKTWTEKLESSATVVSPNGKYSLATNHVVYVLNSLANEEAHNRIFATTEEILKTKPSRGPDRSYWTAALRIWASCIVRSAPFVRAADDDARCRDIAELVAPFVKPVSLAFYLNRLDAREGASLIMQTWVKRRILDPTLRKSNFPIEPVNLHEYRGRLGHQGHSSKINELLTVRKPNPHHESALDATLRSHQATLPTNSDSLGEQYFHLISTKFSNYISRHPPNLPCTSIAPYMDLIAAVAHTGLSYRRLMTEIFHLIPRFTRPIAAAAGLHAIHRDHGIRALHLLTIQLITHYTAHDPIEALHLFRLVRTVHPRSLLPDFFVRVAEEGIAQAPLLWRLVVPQSRDAFTPARVELLHRVAEAVARSQHVRHLVAARFVQRLCGEMRAVGVGMDARMSRALVRTAVIRPLKEGDWVGTLRFREVLEVVSEVEGEEAAEKLDRLVWKWRGKMLWQRRYEYEGVDDVVAFESRRDIVEDEFRRRKSAREQQVIQESGRGGDGDLDPYRFCRSVPEGDEVKEMRFYYMW</sequence>
<gene>
    <name evidence="2" type="ORF">EV356DRAFT_530153</name>
</gene>
<evidence type="ECO:0000313" key="3">
    <source>
        <dbReference type="Proteomes" id="UP000800092"/>
    </source>
</evidence>